<dbReference type="STRING" id="501024.RTCCBAU85039_0856"/>
<evidence type="ECO:0000313" key="2">
    <source>
        <dbReference type="EMBL" id="SEN05907.1"/>
    </source>
</evidence>
<accession>A0A1H8DH98</accession>
<dbReference type="EMBL" id="FNXB01000004">
    <property type="protein sequence ID" value="SEH51582.1"/>
    <property type="molecule type" value="Genomic_DNA"/>
</dbReference>
<proteinExistence type="predicted"/>
<reference evidence="1" key="2">
    <citation type="submission" date="2016-10" db="EMBL/GenBank/DDBJ databases">
        <authorList>
            <person name="de Groot N.N."/>
        </authorList>
    </citation>
    <scope>NUCLEOTIDE SEQUENCE [LARGE SCALE GENOMIC DNA]</scope>
    <source>
        <strain evidence="1">CCBAU85039</strain>
    </source>
</reference>
<dbReference type="RefSeq" id="WP_072371213.1">
    <property type="nucleotide sequence ID" value="NZ_FNXB01000004.1"/>
</dbReference>
<sequence>MMVTDPGLNSAGCRLLYRVRLHARQNRRAYPLSLDADLRGVGAAIEGGYLVRLDDDPHLVSMTAKGEAYLLRLMRCE</sequence>
<evidence type="ECO:0000313" key="4">
    <source>
        <dbReference type="Proteomes" id="UP000198939"/>
    </source>
</evidence>
<dbReference type="Proteomes" id="UP000183063">
    <property type="component" value="Unassembled WGS sequence"/>
</dbReference>
<evidence type="ECO:0000313" key="1">
    <source>
        <dbReference type="EMBL" id="SEH51582.1"/>
    </source>
</evidence>
<reference evidence="2 4" key="3">
    <citation type="submission" date="2016-10" db="EMBL/GenBank/DDBJ databases">
        <authorList>
            <person name="Varghese N."/>
            <person name="Submissions S."/>
        </authorList>
    </citation>
    <scope>NUCLEOTIDE SEQUENCE [LARGE SCALE GENOMIC DNA]</scope>
    <source>
        <strain evidence="2 4">CGMCC 1.7071</strain>
    </source>
</reference>
<name>A0A1H8DH98_9HYPH</name>
<protein>
    <submittedName>
        <fullName evidence="1">Uncharacterized protein</fullName>
    </submittedName>
</protein>
<reference evidence="3" key="1">
    <citation type="submission" date="2016-10" db="EMBL/GenBank/DDBJ databases">
        <authorList>
            <person name="Wibberg D."/>
        </authorList>
    </citation>
    <scope>NUCLEOTIDE SEQUENCE [LARGE SCALE GENOMIC DNA]</scope>
</reference>
<gene>
    <name evidence="1" type="ORF">RTCCBAU85039_0856</name>
    <name evidence="2" type="ORF">SAMN05216228_100235</name>
</gene>
<organism evidence="1 3">
    <name type="scientific">Rhizobium tibeticum</name>
    <dbReference type="NCBI Taxonomy" id="501024"/>
    <lineage>
        <taxon>Bacteria</taxon>
        <taxon>Pseudomonadati</taxon>
        <taxon>Pseudomonadota</taxon>
        <taxon>Alphaproteobacteria</taxon>
        <taxon>Hyphomicrobiales</taxon>
        <taxon>Rhizobiaceae</taxon>
        <taxon>Rhizobium/Agrobacterium group</taxon>
        <taxon>Rhizobium</taxon>
    </lineage>
</organism>
<dbReference type="Proteomes" id="UP000198939">
    <property type="component" value="Unassembled WGS sequence"/>
</dbReference>
<keyword evidence="4" id="KW-1185">Reference proteome</keyword>
<evidence type="ECO:0000313" key="3">
    <source>
        <dbReference type="Proteomes" id="UP000183063"/>
    </source>
</evidence>
<dbReference type="AlphaFoldDB" id="A0A1H8DH98"/>
<dbReference type="EMBL" id="FOCV01000002">
    <property type="protein sequence ID" value="SEN05907.1"/>
    <property type="molecule type" value="Genomic_DNA"/>
</dbReference>